<dbReference type="SUPFAM" id="SSF47266">
    <property type="entry name" value="4-helical cytokines"/>
    <property type="match status" value="1"/>
</dbReference>
<dbReference type="SMART" id="SM00076">
    <property type="entry name" value="IFabd"/>
    <property type="match status" value="1"/>
</dbReference>
<dbReference type="Pfam" id="PF00143">
    <property type="entry name" value="Interferon"/>
    <property type="match status" value="1"/>
</dbReference>
<keyword evidence="5" id="KW-1015">Disulfide bond</keyword>
<dbReference type="PANTHER" id="PTHR11691:SF61">
    <property type="entry name" value="INTERFERON-DELTA-4"/>
    <property type="match status" value="1"/>
</dbReference>
<reference evidence="8" key="2">
    <citation type="submission" date="2025-08" db="UniProtKB">
        <authorList>
            <consortium name="Ensembl"/>
        </authorList>
    </citation>
    <scope>IDENTIFICATION</scope>
</reference>
<organism evidence="8 9">
    <name type="scientific">Ailuropoda melanoleuca</name>
    <name type="common">Giant panda</name>
    <dbReference type="NCBI Taxonomy" id="9646"/>
    <lineage>
        <taxon>Eukaryota</taxon>
        <taxon>Metazoa</taxon>
        <taxon>Chordata</taxon>
        <taxon>Craniata</taxon>
        <taxon>Vertebrata</taxon>
        <taxon>Euteleostomi</taxon>
        <taxon>Mammalia</taxon>
        <taxon>Eutheria</taxon>
        <taxon>Laurasiatheria</taxon>
        <taxon>Carnivora</taxon>
        <taxon>Caniformia</taxon>
        <taxon>Ursidae</taxon>
        <taxon>Ailuropoda</taxon>
    </lineage>
</organism>
<dbReference type="GO" id="GO:0005125">
    <property type="term" value="F:cytokine activity"/>
    <property type="evidence" value="ECO:0007669"/>
    <property type="project" value="UniProtKB-KW"/>
</dbReference>
<keyword evidence="9" id="KW-1185">Reference proteome</keyword>
<reference evidence="8 9" key="1">
    <citation type="journal article" date="2010" name="Nature">
        <title>The sequence and de novo assembly of the giant panda genome.</title>
        <authorList>
            <person name="Li R."/>
            <person name="Fan W."/>
            <person name="Tian G."/>
            <person name="Zhu H."/>
            <person name="He L."/>
            <person name="Cai J."/>
            <person name="Huang Q."/>
            <person name="Cai Q."/>
            <person name="Li B."/>
            <person name="Bai Y."/>
            <person name="Zhang Z."/>
            <person name="Zhang Y."/>
            <person name="Wang W."/>
            <person name="Li J."/>
            <person name="Wei F."/>
            <person name="Li H."/>
            <person name="Jian M."/>
            <person name="Li J."/>
            <person name="Zhang Z."/>
            <person name="Nielsen R."/>
            <person name="Li D."/>
            <person name="Gu W."/>
            <person name="Yang Z."/>
            <person name="Xuan Z."/>
            <person name="Ryder O.A."/>
            <person name="Leung F.C."/>
            <person name="Zhou Y."/>
            <person name="Cao J."/>
            <person name="Sun X."/>
            <person name="Fu Y."/>
            <person name="Fang X."/>
            <person name="Guo X."/>
            <person name="Wang B."/>
            <person name="Hou R."/>
            <person name="Shen F."/>
            <person name="Mu B."/>
            <person name="Ni P."/>
            <person name="Lin R."/>
            <person name="Qian W."/>
            <person name="Wang G."/>
            <person name="Yu C."/>
            <person name="Nie W."/>
            <person name="Wang J."/>
            <person name="Wu Z."/>
            <person name="Liang H."/>
            <person name="Min J."/>
            <person name="Wu Q."/>
            <person name="Cheng S."/>
            <person name="Ruan J."/>
            <person name="Wang M."/>
            <person name="Shi Z."/>
            <person name="Wen M."/>
            <person name="Liu B."/>
            <person name="Ren X."/>
            <person name="Zheng H."/>
            <person name="Dong D."/>
            <person name="Cook K."/>
            <person name="Shan G."/>
            <person name="Zhang H."/>
            <person name="Kosiol C."/>
            <person name="Xie X."/>
            <person name="Lu Z."/>
            <person name="Zheng H."/>
            <person name="Li Y."/>
            <person name="Steiner C.C."/>
            <person name="Lam T.T."/>
            <person name="Lin S."/>
            <person name="Zhang Q."/>
            <person name="Li G."/>
            <person name="Tian J."/>
            <person name="Gong T."/>
            <person name="Liu H."/>
            <person name="Zhang D."/>
            <person name="Fang L."/>
            <person name="Ye C."/>
            <person name="Zhang J."/>
            <person name="Hu W."/>
            <person name="Xu A."/>
            <person name="Ren Y."/>
            <person name="Zhang G."/>
            <person name="Bruford M.W."/>
            <person name="Li Q."/>
            <person name="Ma L."/>
            <person name="Guo Y."/>
            <person name="An N."/>
            <person name="Hu Y."/>
            <person name="Zheng Y."/>
            <person name="Shi Y."/>
            <person name="Li Z."/>
            <person name="Liu Q."/>
            <person name="Chen Y."/>
            <person name="Zhao J."/>
            <person name="Qu N."/>
            <person name="Zhao S."/>
            <person name="Tian F."/>
            <person name="Wang X."/>
            <person name="Wang H."/>
            <person name="Xu L."/>
            <person name="Liu X."/>
            <person name="Vinar T."/>
            <person name="Wang Y."/>
            <person name="Lam T.W."/>
            <person name="Yiu S.M."/>
            <person name="Liu S."/>
            <person name="Zhang H."/>
            <person name="Li D."/>
            <person name="Huang Y."/>
            <person name="Wang X."/>
            <person name="Yang G."/>
            <person name="Jiang Z."/>
            <person name="Wang J."/>
            <person name="Qin N."/>
            <person name="Li L."/>
            <person name="Li J."/>
            <person name="Bolund L."/>
            <person name="Kristiansen K."/>
            <person name="Wong G.K."/>
            <person name="Olson M."/>
            <person name="Zhang X."/>
            <person name="Li S."/>
            <person name="Yang H."/>
            <person name="Wang J."/>
            <person name="Wang J."/>
        </authorList>
    </citation>
    <scope>NUCLEOTIDE SEQUENCE [LARGE SCALE GENOMIC DNA]</scope>
</reference>
<evidence type="ECO:0000256" key="4">
    <source>
        <dbReference type="ARBA" id="ARBA00023118"/>
    </source>
</evidence>
<dbReference type="GO" id="GO:0005126">
    <property type="term" value="F:cytokine receptor binding"/>
    <property type="evidence" value="ECO:0007669"/>
    <property type="project" value="InterPro"/>
</dbReference>
<dbReference type="HOGENOM" id="CLU_109427_1_0_1"/>
<keyword evidence="7" id="KW-0732">Signal</keyword>
<accession>G1MPJ1</accession>
<evidence type="ECO:0000256" key="6">
    <source>
        <dbReference type="RuleBase" id="RU000436"/>
    </source>
</evidence>
<sequence>MAHHSWLVAAALLPCVPARSLTGHLPGSIAQSAQMSPLSCLKGRTYSRVPWERRTVTQIRKTQSTCFPRQMLQQIFGLFSTEHSQAAWSHAALDNLLSSLHGCLEHREPSEEDTLACLHLGTVVQKDFRSTCLYLQEKKYSHCAWEVVRTRCLCCLS</sequence>
<keyword evidence="4 6" id="KW-0051">Antiviral defense</keyword>
<feature type="signal peptide" evidence="7">
    <location>
        <begin position="1"/>
        <end position="18"/>
    </location>
</feature>
<evidence type="ECO:0000256" key="7">
    <source>
        <dbReference type="SAM" id="SignalP"/>
    </source>
</evidence>
<dbReference type="Proteomes" id="UP000008912">
    <property type="component" value="Unassembled WGS sequence"/>
</dbReference>
<dbReference type="GO" id="GO:0005615">
    <property type="term" value="C:extracellular space"/>
    <property type="evidence" value="ECO:0007669"/>
    <property type="project" value="UniProtKB-KW"/>
</dbReference>
<dbReference type="AlphaFoldDB" id="G1MPJ1"/>
<keyword evidence="2 6" id="KW-0202">Cytokine</keyword>
<comment type="similarity">
    <text evidence="6">Belongs to the alpha/beta interferon family.</text>
</comment>
<dbReference type="InterPro" id="IPR009079">
    <property type="entry name" value="4_helix_cytokine-like_core"/>
</dbReference>
<name>G1MPJ1_AILME</name>
<dbReference type="Ensembl" id="ENSAMET00000022062.2">
    <property type="protein sequence ID" value="ENSAMEP00000021293.2"/>
    <property type="gene ID" value="ENSAMEG00000020239.2"/>
</dbReference>
<evidence type="ECO:0000313" key="8">
    <source>
        <dbReference type="Ensembl" id="ENSAMEP00000021293.2"/>
    </source>
</evidence>
<dbReference type="InParanoid" id="G1MPJ1"/>
<evidence type="ECO:0000256" key="5">
    <source>
        <dbReference type="ARBA" id="ARBA00023157"/>
    </source>
</evidence>
<dbReference type="eggNOG" id="ENOG502TDM9">
    <property type="taxonomic scope" value="Eukaryota"/>
</dbReference>
<evidence type="ECO:0000256" key="2">
    <source>
        <dbReference type="ARBA" id="ARBA00022514"/>
    </source>
</evidence>
<keyword evidence="3" id="KW-0964">Secreted</keyword>
<feature type="chain" id="PRO_5030171689" evidence="7">
    <location>
        <begin position="19"/>
        <end position="157"/>
    </location>
</feature>
<protein>
    <submittedName>
        <fullName evidence="8">Uncharacterized protein</fullName>
    </submittedName>
</protein>
<dbReference type="GeneTree" id="ENSGT01000000214430"/>
<reference evidence="8" key="3">
    <citation type="submission" date="2025-09" db="UniProtKB">
        <authorList>
            <consortium name="Ensembl"/>
        </authorList>
    </citation>
    <scope>IDENTIFICATION</scope>
</reference>
<evidence type="ECO:0000256" key="1">
    <source>
        <dbReference type="ARBA" id="ARBA00004613"/>
    </source>
</evidence>
<comment type="subcellular location">
    <subcellularLocation>
        <location evidence="1">Secreted</location>
    </subcellularLocation>
</comment>
<dbReference type="PRINTS" id="PR00266">
    <property type="entry name" value="INTERFERONAB"/>
</dbReference>
<dbReference type="Gene3D" id="1.20.1250.10">
    <property type="match status" value="1"/>
</dbReference>
<dbReference type="InterPro" id="IPR000471">
    <property type="entry name" value="Interferon_alpha/beta/delta"/>
</dbReference>
<dbReference type="PANTHER" id="PTHR11691">
    <property type="entry name" value="TYPE I INTERFERON"/>
    <property type="match status" value="1"/>
</dbReference>
<dbReference type="GO" id="GO:0051607">
    <property type="term" value="P:defense response to virus"/>
    <property type="evidence" value="ECO:0007669"/>
    <property type="project" value="UniProtKB-KW"/>
</dbReference>
<evidence type="ECO:0000256" key="3">
    <source>
        <dbReference type="ARBA" id="ARBA00022525"/>
    </source>
</evidence>
<evidence type="ECO:0000313" key="9">
    <source>
        <dbReference type="Proteomes" id="UP000008912"/>
    </source>
</evidence>
<proteinExistence type="inferred from homology"/>